<sequence>MPLDASRPLPMTSGRGLSTVSEFVCLPAFRRARRTFGRRGLGHVRDGLSRQRCPQRQGVHSVGGSPGPRIVHDGQFSGEQGASSHERHAGRAGAGEMGVWTHERSGVSTAGGIGMVLSVRKCLEAGELDDRRCLKSVLVVVLAVRRGVKDGFWQRRRWPMSMKYCRRGGLLAPHRSRPAWDRLAARLTCLSPPSTPFSTPCGLLGTTQAACSS</sequence>
<organism evidence="2 3">
    <name type="scientific">Polyporus arcularius HHB13444</name>
    <dbReference type="NCBI Taxonomy" id="1314778"/>
    <lineage>
        <taxon>Eukaryota</taxon>
        <taxon>Fungi</taxon>
        <taxon>Dikarya</taxon>
        <taxon>Basidiomycota</taxon>
        <taxon>Agaricomycotina</taxon>
        <taxon>Agaricomycetes</taxon>
        <taxon>Polyporales</taxon>
        <taxon>Polyporaceae</taxon>
        <taxon>Polyporus</taxon>
    </lineage>
</organism>
<keyword evidence="3" id="KW-1185">Reference proteome</keyword>
<accession>A0A5C3NM50</accession>
<reference evidence="2 3" key="1">
    <citation type="journal article" date="2019" name="Nat. Ecol. Evol.">
        <title>Megaphylogeny resolves global patterns of mushroom evolution.</title>
        <authorList>
            <person name="Varga T."/>
            <person name="Krizsan K."/>
            <person name="Foldi C."/>
            <person name="Dima B."/>
            <person name="Sanchez-Garcia M."/>
            <person name="Sanchez-Ramirez S."/>
            <person name="Szollosi G.J."/>
            <person name="Szarkandi J.G."/>
            <person name="Papp V."/>
            <person name="Albert L."/>
            <person name="Andreopoulos W."/>
            <person name="Angelini C."/>
            <person name="Antonin V."/>
            <person name="Barry K.W."/>
            <person name="Bougher N.L."/>
            <person name="Buchanan P."/>
            <person name="Buyck B."/>
            <person name="Bense V."/>
            <person name="Catcheside P."/>
            <person name="Chovatia M."/>
            <person name="Cooper J."/>
            <person name="Damon W."/>
            <person name="Desjardin D."/>
            <person name="Finy P."/>
            <person name="Geml J."/>
            <person name="Haridas S."/>
            <person name="Hughes K."/>
            <person name="Justo A."/>
            <person name="Karasinski D."/>
            <person name="Kautmanova I."/>
            <person name="Kiss B."/>
            <person name="Kocsube S."/>
            <person name="Kotiranta H."/>
            <person name="LaButti K.M."/>
            <person name="Lechner B.E."/>
            <person name="Liimatainen K."/>
            <person name="Lipzen A."/>
            <person name="Lukacs Z."/>
            <person name="Mihaltcheva S."/>
            <person name="Morgado L.N."/>
            <person name="Niskanen T."/>
            <person name="Noordeloos M.E."/>
            <person name="Ohm R.A."/>
            <person name="Ortiz-Santana B."/>
            <person name="Ovrebo C."/>
            <person name="Racz N."/>
            <person name="Riley R."/>
            <person name="Savchenko A."/>
            <person name="Shiryaev A."/>
            <person name="Soop K."/>
            <person name="Spirin V."/>
            <person name="Szebenyi C."/>
            <person name="Tomsovsky M."/>
            <person name="Tulloss R.E."/>
            <person name="Uehling J."/>
            <person name="Grigoriev I.V."/>
            <person name="Vagvolgyi C."/>
            <person name="Papp T."/>
            <person name="Martin F.M."/>
            <person name="Miettinen O."/>
            <person name="Hibbett D.S."/>
            <person name="Nagy L.G."/>
        </authorList>
    </citation>
    <scope>NUCLEOTIDE SEQUENCE [LARGE SCALE GENOMIC DNA]</scope>
    <source>
        <strain evidence="2 3">HHB13444</strain>
    </source>
</reference>
<dbReference type="EMBL" id="ML213171">
    <property type="protein sequence ID" value="TFK77777.1"/>
    <property type="molecule type" value="Genomic_DNA"/>
</dbReference>
<dbReference type="Proteomes" id="UP000308197">
    <property type="component" value="Unassembled WGS sequence"/>
</dbReference>
<evidence type="ECO:0000256" key="1">
    <source>
        <dbReference type="SAM" id="MobiDB-lite"/>
    </source>
</evidence>
<proteinExistence type="predicted"/>
<dbReference type="AlphaFoldDB" id="A0A5C3NM50"/>
<gene>
    <name evidence="2" type="ORF">K466DRAFT_139605</name>
</gene>
<evidence type="ECO:0000313" key="2">
    <source>
        <dbReference type="EMBL" id="TFK77777.1"/>
    </source>
</evidence>
<feature type="region of interest" description="Disordered" evidence="1">
    <location>
        <begin position="49"/>
        <end position="93"/>
    </location>
</feature>
<dbReference type="InParanoid" id="A0A5C3NM50"/>
<name>A0A5C3NM50_9APHY</name>
<evidence type="ECO:0000313" key="3">
    <source>
        <dbReference type="Proteomes" id="UP000308197"/>
    </source>
</evidence>
<protein>
    <submittedName>
        <fullName evidence="2">Uncharacterized protein</fullName>
    </submittedName>
</protein>